<dbReference type="AlphaFoldDB" id="A0A955RLN7"/>
<accession>A0A955RLN7</accession>
<dbReference type="EMBL" id="JAGQLF010000075">
    <property type="protein sequence ID" value="MCA9387264.1"/>
    <property type="molecule type" value="Genomic_DNA"/>
</dbReference>
<evidence type="ECO:0000259" key="3">
    <source>
        <dbReference type="PROSITE" id="PS50102"/>
    </source>
</evidence>
<feature type="domain" description="RRM" evidence="3">
    <location>
        <begin position="2"/>
        <end position="80"/>
    </location>
</feature>
<dbReference type="SMART" id="SM00361">
    <property type="entry name" value="RRM_1"/>
    <property type="match status" value="1"/>
</dbReference>
<evidence type="ECO:0000313" key="5">
    <source>
        <dbReference type="Proteomes" id="UP000714915"/>
    </source>
</evidence>
<dbReference type="SUPFAM" id="SSF54928">
    <property type="entry name" value="RNA-binding domain, RBD"/>
    <property type="match status" value="1"/>
</dbReference>
<gene>
    <name evidence="4" type="ORF">KC669_04490</name>
</gene>
<evidence type="ECO:0000313" key="4">
    <source>
        <dbReference type="EMBL" id="MCA9387264.1"/>
    </source>
</evidence>
<dbReference type="GO" id="GO:0003729">
    <property type="term" value="F:mRNA binding"/>
    <property type="evidence" value="ECO:0007669"/>
    <property type="project" value="TreeGrafter"/>
</dbReference>
<dbReference type="InterPro" id="IPR012677">
    <property type="entry name" value="Nucleotide-bd_a/b_plait_sf"/>
</dbReference>
<comment type="caution">
    <text evidence="4">The sequence shown here is derived from an EMBL/GenBank/DDBJ whole genome shotgun (WGS) entry which is preliminary data.</text>
</comment>
<sequence>MKKVYVGNLNWSMKSEDLKEVFGVVGTVEDAIVITDRQTGRSKGFGFVTFSTEEEAQAAISEFDGKEVEGRELRVSIAEERQERPRTGSRPMAA</sequence>
<evidence type="ECO:0000256" key="1">
    <source>
        <dbReference type="ARBA" id="ARBA00022737"/>
    </source>
</evidence>
<dbReference type="InterPro" id="IPR003954">
    <property type="entry name" value="RRM_euk-type"/>
</dbReference>
<dbReference type="SMART" id="SM00360">
    <property type="entry name" value="RRM"/>
    <property type="match status" value="1"/>
</dbReference>
<keyword evidence="1" id="KW-0677">Repeat</keyword>
<dbReference type="InterPro" id="IPR035979">
    <property type="entry name" value="RBD_domain_sf"/>
</dbReference>
<reference evidence="4" key="2">
    <citation type="journal article" date="2021" name="Microbiome">
        <title>Successional dynamics and alternative stable states in a saline activated sludge microbial community over 9 years.</title>
        <authorList>
            <person name="Wang Y."/>
            <person name="Ye J."/>
            <person name="Ju F."/>
            <person name="Liu L."/>
            <person name="Boyd J.A."/>
            <person name="Deng Y."/>
            <person name="Parks D.H."/>
            <person name="Jiang X."/>
            <person name="Yin X."/>
            <person name="Woodcroft B.J."/>
            <person name="Tyson G.W."/>
            <person name="Hugenholtz P."/>
            <person name="Polz M.F."/>
            <person name="Zhang T."/>
        </authorList>
    </citation>
    <scope>NUCLEOTIDE SEQUENCE</scope>
    <source>
        <strain evidence="4">HKST-UBA09</strain>
    </source>
</reference>
<dbReference type="Gene3D" id="3.30.70.330">
    <property type="match status" value="1"/>
</dbReference>
<proteinExistence type="predicted"/>
<name>A0A955RLN7_9BACT</name>
<protein>
    <submittedName>
        <fullName evidence="4">RNA-binding protein</fullName>
    </submittedName>
</protein>
<dbReference type="InterPro" id="IPR048289">
    <property type="entry name" value="RRM2_NsCP33-like"/>
</dbReference>
<dbReference type="PANTHER" id="PTHR48025">
    <property type="entry name" value="OS02G0815200 PROTEIN"/>
    <property type="match status" value="1"/>
</dbReference>
<dbReference type="PANTHER" id="PTHR48025:SF1">
    <property type="entry name" value="RRM DOMAIN-CONTAINING PROTEIN"/>
    <property type="match status" value="1"/>
</dbReference>
<dbReference type="InterPro" id="IPR000504">
    <property type="entry name" value="RRM_dom"/>
</dbReference>
<reference evidence="4" key="1">
    <citation type="submission" date="2020-04" db="EMBL/GenBank/DDBJ databases">
        <authorList>
            <person name="Zhang T."/>
        </authorList>
    </citation>
    <scope>NUCLEOTIDE SEQUENCE</scope>
    <source>
        <strain evidence="4">HKST-UBA09</strain>
    </source>
</reference>
<dbReference type="CDD" id="cd21608">
    <property type="entry name" value="RRM2_NsCP33_like"/>
    <property type="match status" value="1"/>
</dbReference>
<keyword evidence="2" id="KW-0694">RNA-binding</keyword>
<evidence type="ECO:0000256" key="2">
    <source>
        <dbReference type="ARBA" id="ARBA00022884"/>
    </source>
</evidence>
<dbReference type="PROSITE" id="PS50102">
    <property type="entry name" value="RRM"/>
    <property type="match status" value="1"/>
</dbReference>
<dbReference type="InterPro" id="IPR050502">
    <property type="entry name" value="Euk_RNA-bind_prot"/>
</dbReference>
<dbReference type="Pfam" id="PF00076">
    <property type="entry name" value="RRM_1"/>
    <property type="match status" value="1"/>
</dbReference>
<dbReference type="Proteomes" id="UP000714915">
    <property type="component" value="Unassembled WGS sequence"/>
</dbReference>
<organism evidence="4 5">
    <name type="scientific">Candidatus Dojkabacteria bacterium</name>
    <dbReference type="NCBI Taxonomy" id="2099670"/>
    <lineage>
        <taxon>Bacteria</taxon>
        <taxon>Candidatus Dojkabacteria</taxon>
    </lineage>
</organism>